<dbReference type="InterPro" id="IPR000223">
    <property type="entry name" value="Pept_S26A_signal_pept_1"/>
</dbReference>
<dbReference type="CDD" id="cd06530">
    <property type="entry name" value="S26_SPase_I"/>
    <property type="match status" value="1"/>
</dbReference>
<evidence type="ECO:0000256" key="1">
    <source>
        <dbReference type="ARBA" id="ARBA00000677"/>
    </source>
</evidence>
<keyword evidence="12" id="KW-1185">Reference proteome</keyword>
<dbReference type="InterPro" id="IPR019533">
    <property type="entry name" value="Peptidase_S26"/>
</dbReference>
<accession>A0A172YFD4</accession>
<dbReference type="InterPro" id="IPR019756">
    <property type="entry name" value="Pept_S26A_signal_pept_1_Ser-AS"/>
</dbReference>
<keyword evidence="8" id="KW-0812">Transmembrane</keyword>
<dbReference type="EC" id="3.4.21.89" evidence="3 8"/>
<evidence type="ECO:0000256" key="4">
    <source>
        <dbReference type="ARBA" id="ARBA00019232"/>
    </source>
</evidence>
<evidence type="ECO:0000256" key="2">
    <source>
        <dbReference type="ARBA" id="ARBA00009370"/>
    </source>
</evidence>
<dbReference type="GO" id="GO:0016020">
    <property type="term" value="C:membrane"/>
    <property type="evidence" value="ECO:0007669"/>
    <property type="project" value="UniProtKB-SubCell"/>
</dbReference>
<feature type="active site" evidence="7">
    <location>
        <position position="75"/>
    </location>
</feature>
<dbReference type="GO" id="GO:0006465">
    <property type="term" value="P:signal peptide processing"/>
    <property type="evidence" value="ECO:0007669"/>
    <property type="project" value="InterPro"/>
</dbReference>
<evidence type="ECO:0000256" key="7">
    <source>
        <dbReference type="PIRSR" id="PIRSR600223-1"/>
    </source>
</evidence>
<gene>
    <name evidence="11" type="ORF">A5892_11335</name>
</gene>
<keyword evidence="6 8" id="KW-0378">Hydrolase</keyword>
<keyword evidence="5 8" id="KW-0645">Protease</keyword>
<evidence type="ECO:0000256" key="3">
    <source>
        <dbReference type="ARBA" id="ARBA00013208"/>
    </source>
</evidence>
<keyword evidence="8" id="KW-0472">Membrane</keyword>
<feature type="transmembrane region" description="Helical" evidence="8">
    <location>
        <begin position="6"/>
        <end position="26"/>
    </location>
</feature>
<dbReference type="GO" id="GO:0009003">
    <property type="term" value="F:signal peptidase activity"/>
    <property type="evidence" value="ECO:0007669"/>
    <property type="project" value="UniProtKB-EC"/>
</dbReference>
<reference evidence="11 12" key="1">
    <citation type="submission" date="2016-04" db="EMBL/GenBank/DDBJ databases">
        <title>Complete Genome Sequence of Halotalea alkalilenta IHB B 13600.</title>
        <authorList>
            <person name="Swarnkar M.K."/>
            <person name="Sharma A."/>
            <person name="Kaushal K."/>
            <person name="Soni R."/>
            <person name="Rana S."/>
            <person name="Singh A.K."/>
            <person name="Gulati A."/>
        </authorList>
    </citation>
    <scope>NUCLEOTIDE SEQUENCE [LARGE SCALE GENOMIC DNA]</scope>
    <source>
        <strain evidence="11 12">IHB B 13600</strain>
    </source>
</reference>
<dbReference type="PROSITE" id="PS00501">
    <property type="entry name" value="SPASE_I_1"/>
    <property type="match status" value="1"/>
</dbReference>
<dbReference type="KEGG" id="haa:A5892_11335"/>
<organism evidence="11 12">
    <name type="scientific">Halotalea alkalilenta</name>
    <dbReference type="NCBI Taxonomy" id="376489"/>
    <lineage>
        <taxon>Bacteria</taxon>
        <taxon>Pseudomonadati</taxon>
        <taxon>Pseudomonadota</taxon>
        <taxon>Gammaproteobacteria</taxon>
        <taxon>Oceanospirillales</taxon>
        <taxon>Halomonadaceae</taxon>
        <taxon>Halotalea</taxon>
    </lineage>
</organism>
<comment type="subcellular location">
    <subcellularLocation>
        <location evidence="9">Membrane</location>
        <topology evidence="9">Multi-pass membrane protein</topology>
    </subcellularLocation>
</comment>
<feature type="active site" evidence="7">
    <location>
        <position position="130"/>
    </location>
</feature>
<evidence type="ECO:0000256" key="8">
    <source>
        <dbReference type="RuleBase" id="RU003993"/>
    </source>
</evidence>
<feature type="domain" description="Peptidase S26" evidence="10">
    <location>
        <begin position="46"/>
        <end position="235"/>
    </location>
</feature>
<dbReference type="AlphaFoldDB" id="A0A172YFD4"/>
<evidence type="ECO:0000313" key="11">
    <source>
        <dbReference type="EMBL" id="ANF57979.1"/>
    </source>
</evidence>
<feature type="transmembrane region" description="Helical" evidence="8">
    <location>
        <begin position="47"/>
        <end position="65"/>
    </location>
</feature>
<dbReference type="InterPro" id="IPR019758">
    <property type="entry name" value="Pept_S26A_signal_pept_1_CS"/>
</dbReference>
<dbReference type="PANTHER" id="PTHR43390">
    <property type="entry name" value="SIGNAL PEPTIDASE I"/>
    <property type="match status" value="1"/>
</dbReference>
<dbReference type="EMBL" id="CP015243">
    <property type="protein sequence ID" value="ANF57979.1"/>
    <property type="molecule type" value="Genomic_DNA"/>
</dbReference>
<dbReference type="PANTHER" id="PTHR43390:SF1">
    <property type="entry name" value="CHLOROPLAST PROCESSING PEPTIDASE"/>
    <property type="match status" value="1"/>
</dbReference>
<keyword evidence="8" id="KW-1133">Transmembrane helix</keyword>
<dbReference type="InterPro" id="IPR036286">
    <property type="entry name" value="LexA/Signal_pep-like_sf"/>
</dbReference>
<dbReference type="PROSITE" id="PS00760">
    <property type="entry name" value="SPASE_I_2"/>
    <property type="match status" value="1"/>
</dbReference>
<dbReference type="GO" id="GO:0004252">
    <property type="term" value="F:serine-type endopeptidase activity"/>
    <property type="evidence" value="ECO:0007669"/>
    <property type="project" value="InterPro"/>
</dbReference>
<dbReference type="PRINTS" id="PR00727">
    <property type="entry name" value="LEADERPTASE"/>
</dbReference>
<evidence type="ECO:0000256" key="9">
    <source>
        <dbReference type="RuleBase" id="RU362042"/>
    </source>
</evidence>
<dbReference type="SUPFAM" id="SSF51306">
    <property type="entry name" value="LexA/Signal peptidase"/>
    <property type="match status" value="1"/>
</dbReference>
<dbReference type="RefSeq" id="WP_064122893.1">
    <property type="nucleotide sequence ID" value="NZ_CP015243.1"/>
</dbReference>
<dbReference type="Proteomes" id="UP000077875">
    <property type="component" value="Chromosome"/>
</dbReference>
<protein>
    <recommendedName>
        <fullName evidence="4 8">Signal peptidase I</fullName>
        <ecNumber evidence="3 8">3.4.21.89</ecNumber>
    </recommendedName>
</protein>
<evidence type="ECO:0000259" key="10">
    <source>
        <dbReference type="Pfam" id="PF10502"/>
    </source>
</evidence>
<comment type="similarity">
    <text evidence="2 9">Belongs to the peptidase S26 family.</text>
</comment>
<name>A0A172YFD4_9GAMM</name>
<comment type="catalytic activity">
    <reaction evidence="1 8">
        <text>Cleavage of hydrophobic, N-terminal signal or leader sequences from secreted and periplasmic proteins.</text>
        <dbReference type="EC" id="3.4.21.89"/>
    </reaction>
</comment>
<evidence type="ECO:0000313" key="12">
    <source>
        <dbReference type="Proteomes" id="UP000077875"/>
    </source>
</evidence>
<dbReference type="InterPro" id="IPR019757">
    <property type="entry name" value="Pept_S26A_signal_pept_1_Lys-AS"/>
</dbReference>
<sequence length="252" mass="28559">MDFSLLLVIAVLVTGAVWLCDVLWLRRRRRANGVVDDASHQPWYVEYSRSFFPVLLVVLVVRSFVIEPFQIPSGSMEPTLDIGDFIVVSKFSYGMRLPVINTKIVPTGEPQRGDVMVFRYPPDPSVNFIKRVVGLPGDHVRYVDKRLYINGELVEKDFVSNQVPANPGEELWLETLGDVTHSIYNNPRDPGRGFEGRVPEGEYFVMGDNRDHSSDSRYWGFVPEGNVVGRAFAVWMHWGSGLPSFSAARMIH</sequence>
<dbReference type="Pfam" id="PF10502">
    <property type="entry name" value="Peptidase_S26"/>
    <property type="match status" value="1"/>
</dbReference>
<dbReference type="STRING" id="376489.A5892_11335"/>
<proteinExistence type="inferred from homology"/>
<dbReference type="PROSITE" id="PS00761">
    <property type="entry name" value="SPASE_I_3"/>
    <property type="match status" value="1"/>
</dbReference>
<evidence type="ECO:0000256" key="5">
    <source>
        <dbReference type="ARBA" id="ARBA00022670"/>
    </source>
</evidence>
<dbReference type="NCBIfam" id="TIGR02227">
    <property type="entry name" value="sigpep_I_bact"/>
    <property type="match status" value="1"/>
</dbReference>
<evidence type="ECO:0000256" key="6">
    <source>
        <dbReference type="ARBA" id="ARBA00022801"/>
    </source>
</evidence>
<dbReference type="Gene3D" id="2.10.109.10">
    <property type="entry name" value="Umud Fragment, subunit A"/>
    <property type="match status" value="1"/>
</dbReference>